<keyword evidence="7" id="KW-0479">Metal-binding</keyword>
<proteinExistence type="inferred from homology"/>
<evidence type="ECO:0000259" key="11">
    <source>
        <dbReference type="PROSITE" id="PS50879"/>
    </source>
</evidence>
<keyword evidence="9" id="KW-0378">Hydrolase</keyword>
<sequence>MFTDGACSGNPGPGGYGIVLIWNGKHYRREFSKGFEKTTNNRMELMAIVEGLKKIKPKNMAIKIFSDSNYVVEAVNKKWVFGWEKKQFKGKKNSDLWKVFLAYYRHHKITMEWVKGHSGHPENECCDKLARLALMQDKLKCDEGFVNLW</sequence>
<evidence type="ECO:0000256" key="10">
    <source>
        <dbReference type="ARBA" id="ARBA00022842"/>
    </source>
</evidence>
<dbReference type="EC" id="3.1.26.4" evidence="5"/>
<evidence type="ECO:0000313" key="13">
    <source>
        <dbReference type="Proteomes" id="UP000762676"/>
    </source>
</evidence>
<dbReference type="InterPro" id="IPR012337">
    <property type="entry name" value="RNaseH-like_sf"/>
</dbReference>
<gene>
    <name evidence="12" type="ORF">ElyMa_001946100</name>
</gene>
<dbReference type="PANTHER" id="PTHR10642:SF26">
    <property type="entry name" value="RIBONUCLEASE H1"/>
    <property type="match status" value="1"/>
</dbReference>
<keyword evidence="13" id="KW-1185">Reference proteome</keyword>
<dbReference type="InterPro" id="IPR022892">
    <property type="entry name" value="RNaseHI"/>
</dbReference>
<feature type="domain" description="RNase H type-1" evidence="11">
    <location>
        <begin position="1"/>
        <end position="135"/>
    </location>
</feature>
<dbReference type="NCBIfam" id="NF001236">
    <property type="entry name" value="PRK00203.1"/>
    <property type="match status" value="1"/>
</dbReference>
<comment type="similarity">
    <text evidence="3">Belongs to the RNase H family.</text>
</comment>
<dbReference type="GO" id="GO:0046872">
    <property type="term" value="F:metal ion binding"/>
    <property type="evidence" value="ECO:0007669"/>
    <property type="project" value="UniProtKB-KW"/>
</dbReference>
<dbReference type="InterPro" id="IPR002156">
    <property type="entry name" value="RNaseH_domain"/>
</dbReference>
<dbReference type="GO" id="GO:0043137">
    <property type="term" value="P:DNA replication, removal of RNA primer"/>
    <property type="evidence" value="ECO:0007669"/>
    <property type="project" value="TreeGrafter"/>
</dbReference>
<evidence type="ECO:0000256" key="5">
    <source>
        <dbReference type="ARBA" id="ARBA00012180"/>
    </source>
</evidence>
<comment type="catalytic activity">
    <reaction evidence="1">
        <text>Endonucleolytic cleavage to 5'-phosphomonoester.</text>
        <dbReference type="EC" id="3.1.26.4"/>
    </reaction>
</comment>
<dbReference type="EMBL" id="BMAT01003949">
    <property type="protein sequence ID" value="GFR65388.1"/>
    <property type="molecule type" value="Genomic_DNA"/>
</dbReference>
<evidence type="ECO:0000256" key="2">
    <source>
        <dbReference type="ARBA" id="ARBA00001946"/>
    </source>
</evidence>
<dbReference type="InterPro" id="IPR036397">
    <property type="entry name" value="RNaseH_sf"/>
</dbReference>
<dbReference type="GO" id="GO:0004523">
    <property type="term" value="F:RNA-DNA hybrid ribonuclease activity"/>
    <property type="evidence" value="ECO:0007669"/>
    <property type="project" value="UniProtKB-EC"/>
</dbReference>
<dbReference type="Pfam" id="PF00075">
    <property type="entry name" value="RNase_H"/>
    <property type="match status" value="1"/>
</dbReference>
<dbReference type="AlphaFoldDB" id="A0AAV4EY73"/>
<organism evidence="12 13">
    <name type="scientific">Elysia marginata</name>
    <dbReference type="NCBI Taxonomy" id="1093978"/>
    <lineage>
        <taxon>Eukaryota</taxon>
        <taxon>Metazoa</taxon>
        <taxon>Spiralia</taxon>
        <taxon>Lophotrochozoa</taxon>
        <taxon>Mollusca</taxon>
        <taxon>Gastropoda</taxon>
        <taxon>Heterobranchia</taxon>
        <taxon>Euthyneura</taxon>
        <taxon>Panpulmonata</taxon>
        <taxon>Sacoglossa</taxon>
        <taxon>Placobranchoidea</taxon>
        <taxon>Plakobranchidae</taxon>
        <taxon>Elysia</taxon>
    </lineage>
</organism>
<reference evidence="12 13" key="1">
    <citation type="journal article" date="2021" name="Elife">
        <title>Chloroplast acquisition without the gene transfer in kleptoplastic sea slugs, Plakobranchus ocellatus.</title>
        <authorList>
            <person name="Maeda T."/>
            <person name="Takahashi S."/>
            <person name="Yoshida T."/>
            <person name="Shimamura S."/>
            <person name="Takaki Y."/>
            <person name="Nagai Y."/>
            <person name="Toyoda A."/>
            <person name="Suzuki Y."/>
            <person name="Arimoto A."/>
            <person name="Ishii H."/>
            <person name="Satoh N."/>
            <person name="Nishiyama T."/>
            <person name="Hasebe M."/>
            <person name="Maruyama T."/>
            <person name="Minagawa J."/>
            <person name="Obokata J."/>
            <person name="Shigenobu S."/>
        </authorList>
    </citation>
    <scope>NUCLEOTIDE SEQUENCE [LARGE SCALE GENOMIC DNA]</scope>
</reference>
<evidence type="ECO:0000313" key="12">
    <source>
        <dbReference type="EMBL" id="GFR65388.1"/>
    </source>
</evidence>
<evidence type="ECO:0000256" key="7">
    <source>
        <dbReference type="ARBA" id="ARBA00022723"/>
    </source>
</evidence>
<protein>
    <recommendedName>
        <fullName evidence="5">ribonuclease H</fullName>
        <ecNumber evidence="5">3.1.26.4</ecNumber>
    </recommendedName>
</protein>
<dbReference type="CDD" id="cd09278">
    <property type="entry name" value="RNase_HI_prokaryote_like"/>
    <property type="match status" value="1"/>
</dbReference>
<keyword evidence="8" id="KW-0255">Endonuclease</keyword>
<name>A0AAV4EY73_9GAST</name>
<evidence type="ECO:0000256" key="9">
    <source>
        <dbReference type="ARBA" id="ARBA00022801"/>
    </source>
</evidence>
<dbReference type="GO" id="GO:0003676">
    <property type="term" value="F:nucleic acid binding"/>
    <property type="evidence" value="ECO:0007669"/>
    <property type="project" value="InterPro"/>
</dbReference>
<accession>A0AAV4EY73</accession>
<keyword evidence="10" id="KW-0460">Magnesium</keyword>
<comment type="cofactor">
    <cofactor evidence="2">
        <name>Mg(2+)</name>
        <dbReference type="ChEBI" id="CHEBI:18420"/>
    </cofactor>
</comment>
<evidence type="ECO:0000256" key="1">
    <source>
        <dbReference type="ARBA" id="ARBA00000077"/>
    </source>
</evidence>
<evidence type="ECO:0000256" key="4">
    <source>
        <dbReference type="ARBA" id="ARBA00011245"/>
    </source>
</evidence>
<comment type="caution">
    <text evidence="12">The sequence shown here is derived from an EMBL/GenBank/DDBJ whole genome shotgun (WGS) entry which is preliminary data.</text>
</comment>
<keyword evidence="6" id="KW-0540">Nuclease</keyword>
<dbReference type="PANTHER" id="PTHR10642">
    <property type="entry name" value="RIBONUCLEASE H1"/>
    <property type="match status" value="1"/>
</dbReference>
<evidence type="ECO:0000256" key="6">
    <source>
        <dbReference type="ARBA" id="ARBA00022722"/>
    </source>
</evidence>
<evidence type="ECO:0000256" key="3">
    <source>
        <dbReference type="ARBA" id="ARBA00005300"/>
    </source>
</evidence>
<dbReference type="InterPro" id="IPR050092">
    <property type="entry name" value="RNase_H"/>
</dbReference>
<dbReference type="Gene3D" id="3.30.420.10">
    <property type="entry name" value="Ribonuclease H-like superfamily/Ribonuclease H"/>
    <property type="match status" value="1"/>
</dbReference>
<comment type="subunit">
    <text evidence="4">Monomer.</text>
</comment>
<dbReference type="PROSITE" id="PS50879">
    <property type="entry name" value="RNASE_H_1"/>
    <property type="match status" value="1"/>
</dbReference>
<evidence type="ECO:0000256" key="8">
    <source>
        <dbReference type="ARBA" id="ARBA00022759"/>
    </source>
</evidence>
<dbReference type="Proteomes" id="UP000762676">
    <property type="component" value="Unassembled WGS sequence"/>
</dbReference>
<dbReference type="SUPFAM" id="SSF53098">
    <property type="entry name" value="Ribonuclease H-like"/>
    <property type="match status" value="1"/>
</dbReference>